<protein>
    <submittedName>
        <fullName evidence="2">Uncharacterized protein</fullName>
    </submittedName>
</protein>
<sequence>MTSRANATLELDRQPSADEHAGMTWWNSLTTAERQRWMRAAGDTGIAADAWSAFKKSQGQDHQS</sequence>
<reference evidence="2 3" key="1">
    <citation type="submission" date="2017-05" db="EMBL/GenBank/DDBJ databases">
        <authorList>
            <person name="Song R."/>
            <person name="Chenine A.L."/>
            <person name="Ruprecht R.M."/>
        </authorList>
    </citation>
    <scope>NUCLEOTIDE SEQUENCE [LARGE SCALE GENOMIC DNA]</scope>
    <source>
        <strain evidence="2 3">S567_C10_BS</strain>
    </source>
</reference>
<proteinExistence type="predicted"/>
<gene>
    <name evidence="2" type="ORF">CAZ10_10210</name>
</gene>
<dbReference type="Proteomes" id="UP000194857">
    <property type="component" value="Unassembled WGS sequence"/>
</dbReference>
<name>A0A241XSY5_PSEAI</name>
<comment type="caution">
    <text evidence="2">The sequence shown here is derived from an EMBL/GenBank/DDBJ whole genome shotgun (WGS) entry which is preliminary data.</text>
</comment>
<feature type="region of interest" description="Disordered" evidence="1">
    <location>
        <begin position="1"/>
        <end position="20"/>
    </location>
</feature>
<dbReference type="AlphaFoldDB" id="A0A241XSY5"/>
<feature type="compositionally biased region" description="Basic and acidic residues" evidence="1">
    <location>
        <begin position="10"/>
        <end position="20"/>
    </location>
</feature>
<evidence type="ECO:0000313" key="3">
    <source>
        <dbReference type="Proteomes" id="UP000194857"/>
    </source>
</evidence>
<accession>A0A241XSY5</accession>
<organism evidence="2 3">
    <name type="scientific">Pseudomonas aeruginosa</name>
    <dbReference type="NCBI Taxonomy" id="287"/>
    <lineage>
        <taxon>Bacteria</taxon>
        <taxon>Pseudomonadati</taxon>
        <taxon>Pseudomonadota</taxon>
        <taxon>Gammaproteobacteria</taxon>
        <taxon>Pseudomonadales</taxon>
        <taxon>Pseudomonadaceae</taxon>
        <taxon>Pseudomonas</taxon>
    </lineage>
</organism>
<evidence type="ECO:0000313" key="2">
    <source>
        <dbReference type="EMBL" id="OTI63198.1"/>
    </source>
</evidence>
<evidence type="ECO:0000256" key="1">
    <source>
        <dbReference type="SAM" id="MobiDB-lite"/>
    </source>
</evidence>
<dbReference type="EMBL" id="NFFZ01000004">
    <property type="protein sequence ID" value="OTI63198.1"/>
    <property type="molecule type" value="Genomic_DNA"/>
</dbReference>